<gene>
    <name evidence="1" type="ORF">EDS130_LOCUS39265</name>
</gene>
<protein>
    <submittedName>
        <fullName evidence="1">Uncharacterized protein</fullName>
    </submittedName>
</protein>
<sequence>MNYCTDSNEYWFYNWNQSSQIVIVDGDVEQIHFSIPIPLCNACPGRTIPYSDPTGSHRIPSDPILNFIGSYRNSTDPMHGFPGFSKGHHRK</sequence>
<dbReference type="Proteomes" id="UP000663852">
    <property type="component" value="Unassembled WGS sequence"/>
</dbReference>
<dbReference type="EMBL" id="CAJNOJ010000433">
    <property type="protein sequence ID" value="CAF1446845.1"/>
    <property type="molecule type" value="Genomic_DNA"/>
</dbReference>
<comment type="caution">
    <text evidence="1">The sequence shown here is derived from an EMBL/GenBank/DDBJ whole genome shotgun (WGS) entry which is preliminary data.</text>
</comment>
<organism evidence="1 2">
    <name type="scientific">Adineta ricciae</name>
    <name type="common">Rotifer</name>
    <dbReference type="NCBI Taxonomy" id="249248"/>
    <lineage>
        <taxon>Eukaryota</taxon>
        <taxon>Metazoa</taxon>
        <taxon>Spiralia</taxon>
        <taxon>Gnathifera</taxon>
        <taxon>Rotifera</taxon>
        <taxon>Eurotatoria</taxon>
        <taxon>Bdelloidea</taxon>
        <taxon>Adinetida</taxon>
        <taxon>Adinetidae</taxon>
        <taxon>Adineta</taxon>
    </lineage>
</organism>
<accession>A0A815PBL1</accession>
<evidence type="ECO:0000313" key="1">
    <source>
        <dbReference type="EMBL" id="CAF1446845.1"/>
    </source>
</evidence>
<reference evidence="1" key="1">
    <citation type="submission" date="2021-02" db="EMBL/GenBank/DDBJ databases">
        <authorList>
            <person name="Nowell W R."/>
        </authorList>
    </citation>
    <scope>NUCLEOTIDE SEQUENCE</scope>
</reference>
<evidence type="ECO:0000313" key="2">
    <source>
        <dbReference type="Proteomes" id="UP000663852"/>
    </source>
</evidence>
<dbReference type="AlphaFoldDB" id="A0A815PBL1"/>
<proteinExistence type="predicted"/>
<name>A0A815PBL1_ADIRI</name>